<dbReference type="Proteomes" id="UP001314229">
    <property type="component" value="Unassembled WGS sequence"/>
</dbReference>
<keyword evidence="2" id="KW-1185">Reference proteome</keyword>
<dbReference type="AlphaFoldDB" id="A0AAV1PVM2"/>
<evidence type="ECO:0000313" key="2">
    <source>
        <dbReference type="Proteomes" id="UP001314229"/>
    </source>
</evidence>
<proteinExistence type="predicted"/>
<evidence type="ECO:0000313" key="1">
    <source>
        <dbReference type="EMBL" id="CAK6975791.1"/>
    </source>
</evidence>
<reference evidence="1 2" key="1">
    <citation type="submission" date="2024-01" db="EMBL/GenBank/DDBJ databases">
        <authorList>
            <person name="Alioto T."/>
            <person name="Alioto T."/>
            <person name="Gomez Garrido J."/>
        </authorList>
    </citation>
    <scope>NUCLEOTIDE SEQUENCE [LARGE SCALE GENOMIC DNA]</scope>
</reference>
<organism evidence="1 2">
    <name type="scientific">Scomber scombrus</name>
    <name type="common">Atlantic mackerel</name>
    <name type="synonym">Scomber vernalis</name>
    <dbReference type="NCBI Taxonomy" id="13677"/>
    <lineage>
        <taxon>Eukaryota</taxon>
        <taxon>Metazoa</taxon>
        <taxon>Chordata</taxon>
        <taxon>Craniata</taxon>
        <taxon>Vertebrata</taxon>
        <taxon>Euteleostomi</taxon>
        <taxon>Actinopterygii</taxon>
        <taxon>Neopterygii</taxon>
        <taxon>Teleostei</taxon>
        <taxon>Neoteleostei</taxon>
        <taxon>Acanthomorphata</taxon>
        <taxon>Pelagiaria</taxon>
        <taxon>Scombriformes</taxon>
        <taxon>Scombridae</taxon>
        <taxon>Scomber</taxon>
    </lineage>
</organism>
<sequence>MRKNCTTAAQTEEDTQTVKIKFNCNRTSGQTKSLILLSFSLLSADSVFSSSTSSPQSDCFSLPAFGAAATEAKECVLCDSDVRPALGTKFMSDPKPLGGQTPFCESRLKVKAKQFSMRGSAKTQ</sequence>
<accession>A0AAV1PVM2</accession>
<dbReference type="EMBL" id="CAWUFR010000316">
    <property type="protein sequence ID" value="CAK6975791.1"/>
    <property type="molecule type" value="Genomic_DNA"/>
</dbReference>
<comment type="caution">
    <text evidence="1">The sequence shown here is derived from an EMBL/GenBank/DDBJ whole genome shotgun (WGS) entry which is preliminary data.</text>
</comment>
<protein>
    <submittedName>
        <fullName evidence="1">Uncharacterized protein</fullName>
    </submittedName>
</protein>
<name>A0AAV1PVM2_SCOSC</name>
<gene>
    <name evidence="1" type="ORF">FSCOSCO3_A025424</name>
</gene>